<dbReference type="Proteomes" id="UP000294914">
    <property type="component" value="Unassembled WGS sequence"/>
</dbReference>
<keyword evidence="1" id="KW-0472">Membrane</keyword>
<evidence type="ECO:0000313" key="2">
    <source>
        <dbReference type="EMBL" id="TDY04153.1"/>
    </source>
</evidence>
<dbReference type="InterPro" id="IPR021521">
    <property type="entry name" value="DUF3185"/>
</dbReference>
<reference evidence="2 3" key="1">
    <citation type="submission" date="2019-03" db="EMBL/GenBank/DDBJ databases">
        <title>Genomic Encyclopedia of Type Strains, Phase IV (KMG-IV): sequencing the most valuable type-strain genomes for metagenomic binning, comparative biology and taxonomic classification.</title>
        <authorList>
            <person name="Goeker M."/>
        </authorList>
    </citation>
    <scope>NUCLEOTIDE SEQUENCE [LARGE SCALE GENOMIC DNA]</scope>
    <source>
        <strain evidence="2 3">DSM 16326</strain>
    </source>
</reference>
<dbReference type="RefSeq" id="WP_134080810.1">
    <property type="nucleotide sequence ID" value="NZ_SOQX01000001.1"/>
</dbReference>
<sequence length="71" mass="7376">MAKGSSPTGKVLGLALIVVGIGLAIWGYQLSQSVGSQITEALTGAERDRVMMFYIGGAASFVVGLYLAVKR</sequence>
<protein>
    <submittedName>
        <fullName evidence="2">Uncharacterized protein DUF3185</fullName>
    </submittedName>
</protein>
<evidence type="ECO:0000313" key="3">
    <source>
        <dbReference type="Proteomes" id="UP000294914"/>
    </source>
</evidence>
<organism evidence="2 3">
    <name type="scientific">Thiohalophilus thiocyanatoxydans</name>
    <dbReference type="NCBI Taxonomy" id="381308"/>
    <lineage>
        <taxon>Bacteria</taxon>
        <taxon>Pseudomonadati</taxon>
        <taxon>Pseudomonadota</taxon>
        <taxon>Gammaproteobacteria</taxon>
        <taxon>Thiohalomonadales</taxon>
        <taxon>Thiohalophilaceae</taxon>
        <taxon>Thiohalophilus</taxon>
    </lineage>
</organism>
<dbReference type="EMBL" id="SOQX01000001">
    <property type="protein sequence ID" value="TDY04153.1"/>
    <property type="molecule type" value="Genomic_DNA"/>
</dbReference>
<keyword evidence="1" id="KW-1133">Transmembrane helix</keyword>
<dbReference type="OrthoDB" id="5616530at2"/>
<accession>A0A4R8J2S0</accession>
<keyword evidence="1" id="KW-0812">Transmembrane</keyword>
<keyword evidence="3" id="KW-1185">Reference proteome</keyword>
<evidence type="ECO:0000256" key="1">
    <source>
        <dbReference type="SAM" id="Phobius"/>
    </source>
</evidence>
<proteinExistence type="predicted"/>
<comment type="caution">
    <text evidence="2">The sequence shown here is derived from an EMBL/GenBank/DDBJ whole genome shotgun (WGS) entry which is preliminary data.</text>
</comment>
<feature type="transmembrane region" description="Helical" evidence="1">
    <location>
        <begin position="12"/>
        <end position="31"/>
    </location>
</feature>
<feature type="transmembrane region" description="Helical" evidence="1">
    <location>
        <begin position="51"/>
        <end position="69"/>
    </location>
</feature>
<dbReference type="AlphaFoldDB" id="A0A4R8J2S0"/>
<dbReference type="Pfam" id="PF11381">
    <property type="entry name" value="DUF3185"/>
    <property type="match status" value="1"/>
</dbReference>
<name>A0A4R8J2S0_9GAMM</name>
<gene>
    <name evidence="2" type="ORF">EDC23_0525</name>
</gene>